<feature type="transmembrane region" description="Helical" evidence="7">
    <location>
        <begin position="219"/>
        <end position="240"/>
    </location>
</feature>
<organism evidence="8 9">
    <name type="scientific">Candidatus Enterocola intestinipullorum</name>
    <dbReference type="NCBI Taxonomy" id="2840783"/>
    <lineage>
        <taxon>Bacteria</taxon>
        <taxon>Pseudomonadati</taxon>
        <taxon>Bacteroidota</taxon>
        <taxon>Bacteroidia</taxon>
        <taxon>Bacteroidales</taxon>
        <taxon>Candidatus Enterocola</taxon>
    </lineage>
</organism>
<evidence type="ECO:0000256" key="2">
    <source>
        <dbReference type="ARBA" id="ARBA00022448"/>
    </source>
</evidence>
<gene>
    <name evidence="8" type="ORF">IAC32_01760</name>
</gene>
<dbReference type="InterPro" id="IPR000175">
    <property type="entry name" value="Na/ntran_symport"/>
</dbReference>
<dbReference type="SUPFAM" id="SSF161070">
    <property type="entry name" value="SNF-like"/>
    <property type="match status" value="1"/>
</dbReference>
<dbReference type="GO" id="GO:0016020">
    <property type="term" value="C:membrane"/>
    <property type="evidence" value="ECO:0007669"/>
    <property type="project" value="UniProtKB-SubCell"/>
</dbReference>
<dbReference type="Pfam" id="PF00209">
    <property type="entry name" value="SNF"/>
    <property type="match status" value="2"/>
</dbReference>
<evidence type="ECO:0000256" key="1">
    <source>
        <dbReference type="ARBA" id="ARBA00004141"/>
    </source>
</evidence>
<keyword evidence="4 7" id="KW-1133">Transmembrane helix</keyword>
<keyword evidence="6" id="KW-0769">Symport</keyword>
<reference evidence="8" key="1">
    <citation type="submission" date="2020-10" db="EMBL/GenBank/DDBJ databases">
        <authorList>
            <person name="Gilroy R."/>
        </authorList>
    </citation>
    <scope>NUCLEOTIDE SEQUENCE</scope>
    <source>
        <strain evidence="8">D3-1215</strain>
    </source>
</reference>
<dbReference type="PROSITE" id="PS50267">
    <property type="entry name" value="NA_NEUROTRAN_SYMP_3"/>
    <property type="match status" value="1"/>
</dbReference>
<reference evidence="8" key="2">
    <citation type="journal article" date="2021" name="PeerJ">
        <title>Extensive microbial diversity within the chicken gut microbiome revealed by metagenomics and culture.</title>
        <authorList>
            <person name="Gilroy R."/>
            <person name="Ravi A."/>
            <person name="Getino M."/>
            <person name="Pursley I."/>
            <person name="Horton D.L."/>
            <person name="Alikhan N.F."/>
            <person name="Baker D."/>
            <person name="Gharbi K."/>
            <person name="Hall N."/>
            <person name="Watson M."/>
            <person name="Adriaenssens E.M."/>
            <person name="Foster-Nyarko E."/>
            <person name="Jarju S."/>
            <person name="Secka A."/>
            <person name="Antonio M."/>
            <person name="Oren A."/>
            <person name="Chaudhuri R.R."/>
            <person name="La Ragione R."/>
            <person name="Hildebrand F."/>
            <person name="Pallen M.J."/>
        </authorList>
    </citation>
    <scope>NUCLEOTIDE SEQUENCE</scope>
    <source>
        <strain evidence="8">D3-1215</strain>
    </source>
</reference>
<evidence type="ECO:0000313" key="9">
    <source>
        <dbReference type="Proteomes" id="UP000823637"/>
    </source>
</evidence>
<dbReference type="Proteomes" id="UP000823637">
    <property type="component" value="Unassembled WGS sequence"/>
</dbReference>
<name>A0A9D9EED4_9BACT</name>
<comment type="similarity">
    <text evidence="6">Belongs to the sodium:neurotransmitter symporter (SNF) (TC 2.A.22) family.</text>
</comment>
<feature type="transmembrane region" description="Helical" evidence="7">
    <location>
        <begin position="43"/>
        <end position="65"/>
    </location>
</feature>
<dbReference type="AlphaFoldDB" id="A0A9D9EED4"/>
<dbReference type="PRINTS" id="PR00176">
    <property type="entry name" value="NANEUSMPORT"/>
</dbReference>
<dbReference type="GO" id="GO:0015293">
    <property type="term" value="F:symporter activity"/>
    <property type="evidence" value="ECO:0007669"/>
    <property type="project" value="UniProtKB-KW"/>
</dbReference>
<accession>A0A9D9EED4</accession>
<keyword evidence="3 6" id="KW-0812">Transmembrane</keyword>
<keyword evidence="5 7" id="KW-0472">Membrane</keyword>
<feature type="transmembrane region" description="Helical" evidence="7">
    <location>
        <begin position="12"/>
        <end position="31"/>
    </location>
</feature>
<evidence type="ECO:0000313" key="8">
    <source>
        <dbReference type="EMBL" id="MBO8446457.1"/>
    </source>
</evidence>
<evidence type="ECO:0000256" key="5">
    <source>
        <dbReference type="ARBA" id="ARBA00023136"/>
    </source>
</evidence>
<dbReference type="CDD" id="cd10336">
    <property type="entry name" value="SLC6sbd_Tyt1-Like"/>
    <property type="match status" value="1"/>
</dbReference>
<protein>
    <recommendedName>
        <fullName evidence="6">Transporter</fullName>
    </recommendedName>
</protein>
<feature type="transmembrane region" description="Helical" evidence="7">
    <location>
        <begin position="425"/>
        <end position="447"/>
    </location>
</feature>
<dbReference type="EMBL" id="JADIMR010000026">
    <property type="protein sequence ID" value="MBO8446457.1"/>
    <property type="molecule type" value="Genomic_DNA"/>
</dbReference>
<feature type="transmembrane region" description="Helical" evidence="7">
    <location>
        <begin position="296"/>
        <end position="325"/>
    </location>
</feature>
<dbReference type="PROSITE" id="PS00610">
    <property type="entry name" value="NA_NEUROTRAN_SYMP_1"/>
    <property type="match status" value="1"/>
</dbReference>
<dbReference type="PANTHER" id="PTHR42948:SF1">
    <property type="entry name" value="TRANSPORTER"/>
    <property type="match status" value="1"/>
</dbReference>
<sequence length="449" mass="48873">MATGRGGFSSKLGVVLATAGSAVGLGNIWRFPYITGENGGGAFILLYLAVILFFGIPAMMAEFCIGKTAKANASKAFEIIAPGSKWYIVGLIGVIVAVIILGYYTVVTGWTLEYLFRSVLGDLQGKSVLEYSNMFDDFTADPVRPILWTAIVVFLSYLIISKGVQNGIEKASKVMMPMLFIVLIILAIRSLMLPGAAAGMKFLFYPDFSKLTLQSLLDAVGQVFFSMSIGMGCMITYSSYFKKNVDLIKTSASVASIDTLVAIISAIVIFGTMFSFHMQPDEQGPGLVFKTLPNIFQQMAGGIVWALLFYILLFLASITSIISLLEVVIAYINETWHLSRIKSSRIVSAITIALGVLSALSFNLLSFVKIGGMGLFDFSDFITAKVLMPLGGIAMAIFIGWRMGREEVKNEITNMGKYPVAIYKIYMVLIRFVVPIGITAIFISSLLPH</sequence>
<feature type="transmembrane region" description="Helical" evidence="7">
    <location>
        <begin position="86"/>
        <end position="106"/>
    </location>
</feature>
<dbReference type="InterPro" id="IPR047218">
    <property type="entry name" value="YocR/YhdH-like"/>
</dbReference>
<dbReference type="InterPro" id="IPR037272">
    <property type="entry name" value="SNS_sf"/>
</dbReference>
<feature type="transmembrane region" description="Helical" evidence="7">
    <location>
        <begin position="386"/>
        <end position="404"/>
    </location>
</feature>
<feature type="transmembrane region" description="Helical" evidence="7">
    <location>
        <begin position="146"/>
        <end position="164"/>
    </location>
</feature>
<feature type="transmembrane region" description="Helical" evidence="7">
    <location>
        <begin position="176"/>
        <end position="199"/>
    </location>
</feature>
<keyword evidence="2 6" id="KW-0813">Transport</keyword>
<dbReference type="NCBIfam" id="NF037979">
    <property type="entry name" value="Na_transp"/>
    <property type="match status" value="1"/>
</dbReference>
<proteinExistence type="inferred from homology"/>
<comment type="caution">
    <text evidence="8">The sequence shown here is derived from an EMBL/GenBank/DDBJ whole genome shotgun (WGS) entry which is preliminary data.</text>
</comment>
<dbReference type="PANTHER" id="PTHR42948">
    <property type="entry name" value="TRANSPORTER"/>
    <property type="match status" value="1"/>
</dbReference>
<evidence type="ECO:0000256" key="6">
    <source>
        <dbReference type="RuleBase" id="RU003732"/>
    </source>
</evidence>
<evidence type="ECO:0000256" key="7">
    <source>
        <dbReference type="SAM" id="Phobius"/>
    </source>
</evidence>
<comment type="subcellular location">
    <subcellularLocation>
        <location evidence="1">Membrane</location>
        <topology evidence="1">Multi-pass membrane protein</topology>
    </subcellularLocation>
</comment>
<feature type="transmembrane region" description="Helical" evidence="7">
    <location>
        <begin position="346"/>
        <end position="366"/>
    </location>
</feature>
<evidence type="ECO:0000256" key="3">
    <source>
        <dbReference type="ARBA" id="ARBA00022692"/>
    </source>
</evidence>
<evidence type="ECO:0000256" key="4">
    <source>
        <dbReference type="ARBA" id="ARBA00022989"/>
    </source>
</evidence>
<feature type="transmembrane region" description="Helical" evidence="7">
    <location>
        <begin position="252"/>
        <end position="276"/>
    </location>
</feature>